<reference evidence="3" key="1">
    <citation type="submission" date="2020-05" db="EMBL/GenBank/DDBJ databases">
        <title>Frigoriglobus tundricola gen. nov., sp. nov., a psychrotolerant cellulolytic planctomycete of the family Gemmataceae with two divergent copies of 16S rRNA gene.</title>
        <authorList>
            <person name="Kulichevskaya I.S."/>
            <person name="Ivanova A.A."/>
            <person name="Naumoff D.G."/>
            <person name="Beletsky A.V."/>
            <person name="Rijpstra W.I.C."/>
            <person name="Sinninghe Damste J.S."/>
            <person name="Mardanov A.V."/>
            <person name="Ravin N.V."/>
            <person name="Dedysh S.N."/>
        </authorList>
    </citation>
    <scope>NUCLEOTIDE SEQUENCE [LARGE SCALE GENOMIC DNA]</scope>
    <source>
        <strain evidence="3">PL17</strain>
    </source>
</reference>
<evidence type="ECO:0000313" key="3">
    <source>
        <dbReference type="Proteomes" id="UP000503447"/>
    </source>
</evidence>
<dbReference type="AlphaFoldDB" id="A0A6M5Z5L8"/>
<sequence length="147" mass="15261">MWTRRTKQTLTVAVIAFLSGCGGSGDLTGTVRYRDQPLSSGTVQVRGADGIVRSAPIESDGTYTIPNLPTGAVAVSVTCRDPREVEYSRAKAAGGRGGPPTSAAKAGGKVASQEGFSLIPAAYSELERSGLGTTLRSGPNRYDIDLK</sequence>
<organism evidence="2 3">
    <name type="scientific">Frigoriglobus tundricola</name>
    <dbReference type="NCBI Taxonomy" id="2774151"/>
    <lineage>
        <taxon>Bacteria</taxon>
        <taxon>Pseudomonadati</taxon>
        <taxon>Planctomycetota</taxon>
        <taxon>Planctomycetia</taxon>
        <taxon>Gemmatales</taxon>
        <taxon>Gemmataceae</taxon>
        <taxon>Frigoriglobus</taxon>
    </lineage>
</organism>
<evidence type="ECO:0000313" key="2">
    <source>
        <dbReference type="EMBL" id="QJX00852.1"/>
    </source>
</evidence>
<dbReference type="EMBL" id="CP053452">
    <property type="protein sequence ID" value="QJX00852.1"/>
    <property type="molecule type" value="Genomic_DNA"/>
</dbReference>
<proteinExistence type="predicted"/>
<dbReference type="InterPro" id="IPR013784">
    <property type="entry name" value="Carb-bd-like_fold"/>
</dbReference>
<dbReference type="GO" id="GO:0030246">
    <property type="term" value="F:carbohydrate binding"/>
    <property type="evidence" value="ECO:0007669"/>
    <property type="project" value="InterPro"/>
</dbReference>
<evidence type="ECO:0000256" key="1">
    <source>
        <dbReference type="SAM" id="MobiDB-lite"/>
    </source>
</evidence>
<dbReference type="PROSITE" id="PS51257">
    <property type="entry name" value="PROKAR_LIPOPROTEIN"/>
    <property type="match status" value="1"/>
</dbReference>
<protein>
    <recommendedName>
        <fullName evidence="4">Carboxypeptidase regulatory-like domain-containing protein</fullName>
    </recommendedName>
</protein>
<evidence type="ECO:0008006" key="4">
    <source>
        <dbReference type="Google" id="ProtNLM"/>
    </source>
</evidence>
<keyword evidence="3" id="KW-1185">Reference proteome</keyword>
<dbReference type="KEGG" id="ftj:FTUN_8490"/>
<accession>A0A6M5Z5L8</accession>
<dbReference type="SUPFAM" id="SSF49452">
    <property type="entry name" value="Starch-binding domain-like"/>
    <property type="match status" value="1"/>
</dbReference>
<dbReference type="Proteomes" id="UP000503447">
    <property type="component" value="Chromosome"/>
</dbReference>
<name>A0A6M5Z5L8_9BACT</name>
<dbReference type="RefSeq" id="WP_171475515.1">
    <property type="nucleotide sequence ID" value="NZ_CP053452.2"/>
</dbReference>
<gene>
    <name evidence="2" type="ORF">FTUN_8490</name>
</gene>
<feature type="region of interest" description="Disordered" evidence="1">
    <location>
        <begin position="89"/>
        <end position="109"/>
    </location>
</feature>